<dbReference type="GO" id="GO:0042393">
    <property type="term" value="F:histone binding"/>
    <property type="evidence" value="ECO:0007669"/>
    <property type="project" value="TreeGrafter"/>
</dbReference>
<feature type="region of interest" description="Disordered" evidence="8">
    <location>
        <begin position="143"/>
        <end position="167"/>
    </location>
</feature>
<dbReference type="OrthoDB" id="5587616at2759"/>
<organism evidence="10 11">
    <name type="scientific">Jaapia argillacea MUCL 33604</name>
    <dbReference type="NCBI Taxonomy" id="933084"/>
    <lineage>
        <taxon>Eukaryota</taxon>
        <taxon>Fungi</taxon>
        <taxon>Dikarya</taxon>
        <taxon>Basidiomycota</taxon>
        <taxon>Agaricomycotina</taxon>
        <taxon>Agaricomycetes</taxon>
        <taxon>Agaricomycetidae</taxon>
        <taxon>Jaapiales</taxon>
        <taxon>Jaapiaceae</taxon>
        <taxon>Jaapia</taxon>
    </lineage>
</organism>
<feature type="compositionally biased region" description="Acidic residues" evidence="8">
    <location>
        <begin position="145"/>
        <end position="167"/>
    </location>
</feature>
<dbReference type="EMBL" id="KL197752">
    <property type="protein sequence ID" value="KDQ51031.1"/>
    <property type="molecule type" value="Genomic_DNA"/>
</dbReference>
<feature type="region of interest" description="Disordered" evidence="8">
    <location>
        <begin position="288"/>
        <end position="308"/>
    </location>
</feature>
<dbReference type="GO" id="GO:0034080">
    <property type="term" value="P:CENP-A containing chromatin assembly"/>
    <property type="evidence" value="ECO:0007669"/>
    <property type="project" value="TreeGrafter"/>
</dbReference>
<feature type="region of interest" description="Disordered" evidence="8">
    <location>
        <begin position="89"/>
        <end position="126"/>
    </location>
</feature>
<sequence length="421" mass="44839">MVASSAVRPTQSGTSEEPEMTIESAIDQAKRAFALQKYEQAVEFYAIALEFQTKKFGDNAFENADLYFSYGRALLENAIAQSSVLGKKEQEKAGPANEASGSGSNKNGPILSFSGDAEDEDEEGAGSGQDIAVDLFAEAARMQAADDDEDEDGYEDEEDDGAEPEDDFNAAWEVLDLARALYDKGKDESDQVKLKLADTYIALGDVSLETEKFDQAITDYSEGLALKTSLLPLSSRQIAEAHYKLSMVLDLTSGRLADAIVHAEKALESIDARLMEARLALTGQGKVEGNAKGKAKDSGASKDGSFSDMTNAQIESEIKDLEGLKEDLGLKVDELKTTPSDPAESAPAQVAKELDKELNVKAETFTSALSGPAPVHDLTSMVKKKQKPAANGVNGSGKRKADDGGSSSSGPVDKKPKVQDA</sequence>
<evidence type="ECO:0000256" key="3">
    <source>
        <dbReference type="ARBA" id="ARBA00022737"/>
    </source>
</evidence>
<keyword evidence="7" id="KW-0175">Coiled coil</keyword>
<dbReference type="PANTHER" id="PTHR15081:SF1">
    <property type="entry name" value="NUCLEAR AUTOANTIGENIC SPERM PROTEIN"/>
    <property type="match status" value="1"/>
</dbReference>
<reference evidence="11" key="1">
    <citation type="journal article" date="2014" name="Proc. Natl. Acad. Sci. U.S.A.">
        <title>Extensive sampling of basidiomycete genomes demonstrates inadequacy of the white-rot/brown-rot paradigm for wood decay fungi.</title>
        <authorList>
            <person name="Riley R."/>
            <person name="Salamov A.A."/>
            <person name="Brown D.W."/>
            <person name="Nagy L.G."/>
            <person name="Floudas D."/>
            <person name="Held B.W."/>
            <person name="Levasseur A."/>
            <person name="Lombard V."/>
            <person name="Morin E."/>
            <person name="Otillar R."/>
            <person name="Lindquist E.A."/>
            <person name="Sun H."/>
            <person name="LaButti K.M."/>
            <person name="Schmutz J."/>
            <person name="Jabbour D."/>
            <person name="Luo H."/>
            <person name="Baker S.E."/>
            <person name="Pisabarro A.G."/>
            <person name="Walton J.D."/>
            <person name="Blanchette R.A."/>
            <person name="Henrissat B."/>
            <person name="Martin F."/>
            <person name="Cullen D."/>
            <person name="Hibbett D.S."/>
            <person name="Grigoriev I.V."/>
        </authorList>
    </citation>
    <scope>NUCLEOTIDE SEQUENCE [LARGE SCALE GENOMIC DNA]</scope>
    <source>
        <strain evidence="11">MUCL 33604</strain>
    </source>
</reference>
<evidence type="ECO:0000313" key="11">
    <source>
        <dbReference type="Proteomes" id="UP000027265"/>
    </source>
</evidence>
<keyword evidence="3" id="KW-0677">Repeat</keyword>
<feature type="coiled-coil region" evidence="7">
    <location>
        <begin position="311"/>
        <end position="338"/>
    </location>
</feature>
<feature type="compositionally biased region" description="Basic and acidic residues" evidence="8">
    <location>
        <begin position="412"/>
        <end position="421"/>
    </location>
</feature>
<comment type="subcellular location">
    <subcellularLocation>
        <location evidence="1">Nucleus</location>
    </subcellularLocation>
</comment>
<dbReference type="PROSITE" id="PS50005">
    <property type="entry name" value="TPR"/>
    <property type="match status" value="1"/>
</dbReference>
<evidence type="ECO:0000256" key="1">
    <source>
        <dbReference type="ARBA" id="ARBA00004123"/>
    </source>
</evidence>
<dbReference type="InterPro" id="IPR019734">
    <property type="entry name" value="TPR_rpt"/>
</dbReference>
<accession>A0A067PKQ5</accession>
<dbReference type="InParanoid" id="A0A067PKQ5"/>
<comment type="similarity">
    <text evidence="2">Belongs to the NASP family.</text>
</comment>
<dbReference type="AlphaFoldDB" id="A0A067PKQ5"/>
<evidence type="ECO:0000256" key="8">
    <source>
        <dbReference type="SAM" id="MobiDB-lite"/>
    </source>
</evidence>
<evidence type="ECO:0000256" key="5">
    <source>
        <dbReference type="ARBA" id="ARBA00023242"/>
    </source>
</evidence>
<proteinExistence type="inferred from homology"/>
<evidence type="ECO:0000256" key="4">
    <source>
        <dbReference type="ARBA" id="ARBA00022803"/>
    </source>
</evidence>
<dbReference type="Gene3D" id="1.25.40.10">
    <property type="entry name" value="Tetratricopeptide repeat domain"/>
    <property type="match status" value="1"/>
</dbReference>
<dbReference type="GO" id="GO:0006335">
    <property type="term" value="P:DNA replication-dependent chromatin assembly"/>
    <property type="evidence" value="ECO:0007669"/>
    <property type="project" value="TreeGrafter"/>
</dbReference>
<evidence type="ECO:0000256" key="7">
    <source>
        <dbReference type="SAM" id="Coils"/>
    </source>
</evidence>
<evidence type="ECO:0000313" key="10">
    <source>
        <dbReference type="EMBL" id="KDQ51031.1"/>
    </source>
</evidence>
<dbReference type="Proteomes" id="UP000027265">
    <property type="component" value="Unassembled WGS sequence"/>
</dbReference>
<dbReference type="HOGENOM" id="CLU_028900_0_1_1"/>
<gene>
    <name evidence="10" type="ORF">JAAARDRAFT_164069</name>
</gene>
<dbReference type="InterPro" id="IPR051730">
    <property type="entry name" value="NASP-like"/>
</dbReference>
<dbReference type="STRING" id="933084.A0A067PKQ5"/>
<keyword evidence="4 6" id="KW-0802">TPR repeat</keyword>
<evidence type="ECO:0000256" key="2">
    <source>
        <dbReference type="ARBA" id="ARBA00008402"/>
    </source>
</evidence>
<protein>
    <recommendedName>
        <fullName evidence="9">Tetratricopeptide SHNi-TPR domain-containing protein</fullName>
    </recommendedName>
</protein>
<feature type="region of interest" description="Disordered" evidence="8">
    <location>
        <begin position="1"/>
        <end position="21"/>
    </location>
</feature>
<keyword evidence="5" id="KW-0539">Nucleus</keyword>
<evidence type="ECO:0000259" key="9">
    <source>
        <dbReference type="Pfam" id="PF10516"/>
    </source>
</evidence>
<keyword evidence="11" id="KW-1185">Reference proteome</keyword>
<feature type="repeat" description="TPR" evidence="6">
    <location>
        <begin position="197"/>
        <end position="230"/>
    </location>
</feature>
<dbReference type="Pfam" id="PF10516">
    <property type="entry name" value="SHNi-TPR"/>
    <property type="match status" value="1"/>
</dbReference>
<feature type="region of interest" description="Disordered" evidence="8">
    <location>
        <begin position="366"/>
        <end position="421"/>
    </location>
</feature>
<feature type="domain" description="Tetratricopeptide SHNi-TPR" evidence="9">
    <location>
        <begin position="197"/>
        <end position="233"/>
    </location>
</feature>
<dbReference type="InterPro" id="IPR011990">
    <property type="entry name" value="TPR-like_helical_dom_sf"/>
</dbReference>
<dbReference type="FunCoup" id="A0A067PKQ5">
    <property type="interactions" value="36"/>
</dbReference>
<name>A0A067PKQ5_9AGAM</name>
<dbReference type="InterPro" id="IPR019544">
    <property type="entry name" value="Tetratricopeptide_SHNi-TPR_dom"/>
</dbReference>
<dbReference type="SUPFAM" id="SSF48452">
    <property type="entry name" value="TPR-like"/>
    <property type="match status" value="1"/>
</dbReference>
<dbReference type="PANTHER" id="PTHR15081">
    <property type="entry name" value="NUCLEAR AUTOANTIGENIC SPERM PROTEIN NASP -RELATED"/>
    <property type="match status" value="1"/>
</dbReference>
<feature type="compositionally biased region" description="Basic and acidic residues" evidence="8">
    <location>
        <begin position="289"/>
        <end position="300"/>
    </location>
</feature>
<dbReference type="GO" id="GO:0005654">
    <property type="term" value="C:nucleoplasm"/>
    <property type="evidence" value="ECO:0007669"/>
    <property type="project" value="TreeGrafter"/>
</dbReference>
<evidence type="ECO:0000256" key="6">
    <source>
        <dbReference type="PROSITE-ProRule" id="PRU00339"/>
    </source>
</evidence>